<dbReference type="Proteomes" id="UP000050465">
    <property type="component" value="Unassembled WGS sequence"/>
</dbReference>
<name>A0A0P8BGD2_9CYAN</name>
<dbReference type="PATRIC" id="fig|1666911.3.peg.3085"/>
<dbReference type="InterPro" id="IPR004919">
    <property type="entry name" value="GmrSD_N"/>
</dbReference>
<gene>
    <name evidence="2" type="ORF">HLUCCA11_20615</name>
</gene>
<dbReference type="AlphaFoldDB" id="A0A0P8BGD2"/>
<dbReference type="PANTHER" id="PTHR37292:SF2">
    <property type="entry name" value="DUF262 DOMAIN-CONTAINING PROTEIN"/>
    <property type="match status" value="1"/>
</dbReference>
<reference evidence="2 3" key="1">
    <citation type="submission" date="2015-09" db="EMBL/GenBank/DDBJ databases">
        <title>Identification and resolution of microdiversity through metagenomic sequencing of parallel consortia.</title>
        <authorList>
            <person name="Nelson W.C."/>
            <person name="Romine M.F."/>
            <person name="Lindemann S.R."/>
        </authorList>
    </citation>
    <scope>NUCLEOTIDE SEQUENCE [LARGE SCALE GENOMIC DNA]</scope>
    <source>
        <strain evidence="2">Ana</strain>
    </source>
</reference>
<proteinExistence type="predicted"/>
<evidence type="ECO:0000259" key="1">
    <source>
        <dbReference type="Pfam" id="PF03235"/>
    </source>
</evidence>
<sequence>MYKPGGPIIDALTRIQNNQYVLPAIQREFVWQPEQIAKLFDSLMQDYPIGTFLFWNVEAANSHKFKFYGFVRDYHKKDNPHCPDLGLLPNQNLTAILDGQQRLTALNIGLRGSMAMKIPYKWWNSPDAFPQSFLYLDLLAESDAEYEDSKYRLKFLEPSKAKGTGEELWFKVPKILKMEDGPSMFDWLTENHPTLGPIELKKAFRVLSSLHKTVHVKPLVHYYEETSQDIEKVLNIFIRLNSGGTVLSYSDLLLSVAVAQWSNLDARQEIHKLVDEINSIRDGFNFSKDFVLKAGLMLADISSVGFKVENFNHENMQKLESLWPKIRSAITLSVHLIADFGLNGQTLRADSAVLPIAYYLYHKNFSDTYRTHNSYDSDHNLIKGWLFRSLLKPSGIWGSGLDSLLTALRAVIKTSADNGFPVEALHQSMRQRGKSLTFEQEEVQELTSMKYGDKRVFLLLSLLYPFVDLRNQFHIDHIFPRSQFKPVQLKKDGFDDTQVELLRDLRDRLPNLQLLEGTENIQKQATLPIEWLKSKHSGSDREGSKKSIQDYCDRHDLGKLPEELKDFQKFYDTRQDKLKTRITNLINKSGISMTTTSAQTTT</sequence>
<dbReference type="Pfam" id="PF03235">
    <property type="entry name" value="GmrSD_N"/>
    <property type="match status" value="1"/>
</dbReference>
<dbReference type="EMBL" id="LJZR01000046">
    <property type="protein sequence ID" value="KPQ32790.1"/>
    <property type="molecule type" value="Genomic_DNA"/>
</dbReference>
<evidence type="ECO:0000313" key="3">
    <source>
        <dbReference type="Proteomes" id="UP000050465"/>
    </source>
</evidence>
<protein>
    <recommendedName>
        <fullName evidence="1">GmrSD restriction endonucleases N-terminal domain-containing protein</fullName>
    </recommendedName>
</protein>
<accession>A0A0P8BGD2</accession>
<dbReference type="STRING" id="1666911.HLUCCA11_20615"/>
<organism evidence="2 3">
    <name type="scientific">Phormidesmis priestleyi Ana</name>
    <dbReference type="NCBI Taxonomy" id="1666911"/>
    <lineage>
        <taxon>Bacteria</taxon>
        <taxon>Bacillati</taxon>
        <taxon>Cyanobacteriota</taxon>
        <taxon>Cyanophyceae</taxon>
        <taxon>Leptolyngbyales</taxon>
        <taxon>Leptolyngbyaceae</taxon>
        <taxon>Phormidesmis</taxon>
    </lineage>
</organism>
<evidence type="ECO:0000313" key="2">
    <source>
        <dbReference type="EMBL" id="KPQ32790.1"/>
    </source>
</evidence>
<feature type="domain" description="GmrSD restriction endonucleases N-terminal" evidence="1">
    <location>
        <begin position="12"/>
        <end position="255"/>
    </location>
</feature>
<comment type="caution">
    <text evidence="2">The sequence shown here is derived from an EMBL/GenBank/DDBJ whole genome shotgun (WGS) entry which is preliminary data.</text>
</comment>
<dbReference type="PANTHER" id="PTHR37292">
    <property type="entry name" value="VNG6097C"/>
    <property type="match status" value="1"/>
</dbReference>